<protein>
    <submittedName>
        <fullName evidence="2">Uncharacterized protein</fullName>
    </submittedName>
</protein>
<comment type="caution">
    <text evidence="2">The sequence shown here is derived from an EMBL/GenBank/DDBJ whole genome shotgun (WGS) entry which is preliminary data.</text>
</comment>
<dbReference type="EMBL" id="JAUSQZ010000001">
    <property type="protein sequence ID" value="MDP9830470.1"/>
    <property type="molecule type" value="Genomic_DNA"/>
</dbReference>
<accession>A0ABT9PCP2</accession>
<evidence type="ECO:0000256" key="1">
    <source>
        <dbReference type="SAM" id="MobiDB-lite"/>
    </source>
</evidence>
<keyword evidence="3" id="KW-1185">Reference proteome</keyword>
<feature type="region of interest" description="Disordered" evidence="1">
    <location>
        <begin position="1"/>
        <end position="40"/>
    </location>
</feature>
<proteinExistence type="predicted"/>
<evidence type="ECO:0000313" key="2">
    <source>
        <dbReference type="EMBL" id="MDP9830470.1"/>
    </source>
</evidence>
<name>A0ABT9PCP2_9ACTN</name>
<reference evidence="2 3" key="1">
    <citation type="submission" date="2023-07" db="EMBL/GenBank/DDBJ databases">
        <title>Sequencing the genomes of 1000 actinobacteria strains.</title>
        <authorList>
            <person name="Klenk H.-P."/>
        </authorList>
    </citation>
    <scope>NUCLEOTIDE SEQUENCE [LARGE SCALE GENOMIC DNA]</scope>
    <source>
        <strain evidence="2 3">DSM 44388</strain>
    </source>
</reference>
<evidence type="ECO:0000313" key="3">
    <source>
        <dbReference type="Proteomes" id="UP001235712"/>
    </source>
</evidence>
<gene>
    <name evidence="2" type="ORF">J2S57_006219</name>
</gene>
<sequence>MTASPTRDTQPVLRLGDLDRQPGSPGPAGPDGHGRAGRAAARGAYSRVSMSLPVVVAVTVDVT</sequence>
<organism evidence="2 3">
    <name type="scientific">Kineosporia succinea</name>
    <dbReference type="NCBI Taxonomy" id="84632"/>
    <lineage>
        <taxon>Bacteria</taxon>
        <taxon>Bacillati</taxon>
        <taxon>Actinomycetota</taxon>
        <taxon>Actinomycetes</taxon>
        <taxon>Kineosporiales</taxon>
        <taxon>Kineosporiaceae</taxon>
        <taxon>Kineosporia</taxon>
    </lineage>
</organism>
<dbReference type="Proteomes" id="UP001235712">
    <property type="component" value="Unassembled WGS sequence"/>
</dbReference>